<dbReference type="Pfam" id="PF00722">
    <property type="entry name" value="Glyco_hydro_16"/>
    <property type="match status" value="1"/>
</dbReference>
<dbReference type="CDD" id="cd08023">
    <property type="entry name" value="GH16_laminarinase_like"/>
    <property type="match status" value="1"/>
</dbReference>
<accession>A0A494Y1Y4</accession>
<dbReference type="EMBL" id="RBZM01000005">
    <property type="protein sequence ID" value="RKP54352.1"/>
    <property type="molecule type" value="Genomic_DNA"/>
</dbReference>
<dbReference type="OrthoDB" id="9809583at2"/>
<dbReference type="Gene3D" id="2.60.120.260">
    <property type="entry name" value="Galactose-binding domain-like"/>
    <property type="match status" value="1"/>
</dbReference>
<protein>
    <submittedName>
        <fullName evidence="5">Glycosyl hydrolase family protein</fullName>
    </submittedName>
</protein>
<dbReference type="InterPro" id="IPR003305">
    <property type="entry name" value="CenC_carb-bd"/>
</dbReference>
<dbReference type="RefSeq" id="WP_120977457.1">
    <property type="nucleotide sequence ID" value="NZ_RBZM01000005.1"/>
</dbReference>
<dbReference type="GO" id="GO:0005975">
    <property type="term" value="P:carbohydrate metabolic process"/>
    <property type="evidence" value="ECO:0007669"/>
    <property type="project" value="InterPro"/>
</dbReference>
<evidence type="ECO:0000256" key="3">
    <source>
        <dbReference type="SAM" id="SignalP"/>
    </source>
</evidence>
<gene>
    <name evidence="5" type="ORF">D7Z26_13415</name>
</gene>
<dbReference type="Proteomes" id="UP000282076">
    <property type="component" value="Unassembled WGS sequence"/>
</dbReference>
<dbReference type="PROSITE" id="PS51762">
    <property type="entry name" value="GH16_2"/>
    <property type="match status" value="1"/>
</dbReference>
<dbReference type="InterPro" id="IPR050546">
    <property type="entry name" value="Glycosyl_Hydrlase_16"/>
</dbReference>
<dbReference type="Pfam" id="PF02018">
    <property type="entry name" value="CBM_4_9"/>
    <property type="match status" value="1"/>
</dbReference>
<keyword evidence="2 5" id="KW-0378">Hydrolase</keyword>
<proteinExistence type="inferred from homology"/>
<feature type="domain" description="GH16" evidence="4">
    <location>
        <begin position="156"/>
        <end position="395"/>
    </location>
</feature>
<dbReference type="InterPro" id="IPR000757">
    <property type="entry name" value="Beta-glucanase-like"/>
</dbReference>
<dbReference type="SUPFAM" id="SSF49785">
    <property type="entry name" value="Galactose-binding domain-like"/>
    <property type="match status" value="1"/>
</dbReference>
<dbReference type="AlphaFoldDB" id="A0A494Y1Y4"/>
<comment type="caution">
    <text evidence="5">The sequence shown here is derived from an EMBL/GenBank/DDBJ whole genome shotgun (WGS) entry which is preliminary data.</text>
</comment>
<organism evidence="5 6">
    <name type="scientific">Cohnella endophytica</name>
    <dbReference type="NCBI Taxonomy" id="2419778"/>
    <lineage>
        <taxon>Bacteria</taxon>
        <taxon>Bacillati</taxon>
        <taxon>Bacillota</taxon>
        <taxon>Bacilli</taxon>
        <taxon>Bacillales</taxon>
        <taxon>Paenibacillaceae</taxon>
        <taxon>Cohnella</taxon>
    </lineage>
</organism>
<dbReference type="Gene3D" id="2.60.120.200">
    <property type="match status" value="1"/>
</dbReference>
<keyword evidence="3" id="KW-0732">Signal</keyword>
<dbReference type="InterPro" id="IPR013320">
    <property type="entry name" value="ConA-like_dom_sf"/>
</dbReference>
<feature type="chain" id="PRO_5019832475" evidence="3">
    <location>
        <begin position="30"/>
        <end position="395"/>
    </location>
</feature>
<reference evidence="5 6" key="1">
    <citation type="submission" date="2018-10" db="EMBL/GenBank/DDBJ databases">
        <title>Cohnella sp. M2MS4P-1, whole genome shotgun sequence.</title>
        <authorList>
            <person name="Tuo L."/>
        </authorList>
    </citation>
    <scope>NUCLEOTIDE SEQUENCE [LARGE SCALE GENOMIC DNA]</scope>
    <source>
        <strain evidence="5 6">M2MS4P-1</strain>
    </source>
</reference>
<evidence type="ECO:0000313" key="5">
    <source>
        <dbReference type="EMBL" id="RKP54352.1"/>
    </source>
</evidence>
<evidence type="ECO:0000313" key="6">
    <source>
        <dbReference type="Proteomes" id="UP000282076"/>
    </source>
</evidence>
<name>A0A494Y1Y4_9BACL</name>
<evidence type="ECO:0000259" key="4">
    <source>
        <dbReference type="PROSITE" id="PS51762"/>
    </source>
</evidence>
<dbReference type="GO" id="GO:0004553">
    <property type="term" value="F:hydrolase activity, hydrolyzing O-glycosyl compounds"/>
    <property type="evidence" value="ECO:0007669"/>
    <property type="project" value="InterPro"/>
</dbReference>
<feature type="signal peptide" evidence="3">
    <location>
        <begin position="1"/>
        <end position="29"/>
    </location>
</feature>
<sequence>MRKTIKYLLSTLTVLALLSTISIPKIASASTNLIGNPGFETGSISPWTGAGIYTVVNNNAHTGTYSARVEGTGGNSSFSQTISGLSPNTTYTLTGWFKVASGNVSIGVKNYGGSQIAYSTSNTSYTQQTISFTTGASNTSAEIFLWKGTAGYGYGDDFSVTAPDSTPMPTGISGSWNLVFSDDFNGTTLDSAIWNSNWFGATGQITPPVNSYELAAFDPARVSVGSGSLSLSAISSPVTISGTTYPYRSGLINTNGHKQFTYGAFEARIYLPASSTGVIANWPAFWADGQNWPTDGEMDIMEGLGGQAAYHFISSSGNPGASVSGDYTGWHTFGADWEPGIVKYYYDGVLVGTLTSGITSTPMYLILDYAVGTPYGGPTVIPNTMKVDYVRVWQH</sequence>
<dbReference type="SUPFAM" id="SSF49899">
    <property type="entry name" value="Concanavalin A-like lectins/glucanases"/>
    <property type="match status" value="1"/>
</dbReference>
<evidence type="ECO:0000256" key="2">
    <source>
        <dbReference type="ARBA" id="ARBA00022801"/>
    </source>
</evidence>
<evidence type="ECO:0000256" key="1">
    <source>
        <dbReference type="ARBA" id="ARBA00006865"/>
    </source>
</evidence>
<dbReference type="PANTHER" id="PTHR10963">
    <property type="entry name" value="GLYCOSYL HYDROLASE-RELATED"/>
    <property type="match status" value="1"/>
</dbReference>
<dbReference type="PANTHER" id="PTHR10963:SF55">
    <property type="entry name" value="GLYCOSIDE HYDROLASE FAMILY 16 PROTEIN"/>
    <property type="match status" value="1"/>
</dbReference>
<keyword evidence="6" id="KW-1185">Reference proteome</keyword>
<comment type="similarity">
    <text evidence="1">Belongs to the glycosyl hydrolase 16 family.</text>
</comment>
<dbReference type="InterPro" id="IPR008979">
    <property type="entry name" value="Galactose-bd-like_sf"/>
</dbReference>